<accession>A0A927WNM5</accession>
<comment type="caution">
    <text evidence="1">The sequence shown here is derived from an EMBL/GenBank/DDBJ whole genome shotgun (WGS) entry which is preliminary data.</text>
</comment>
<organism evidence="1 2">
    <name type="scientific">Selenomonas ruminantium</name>
    <dbReference type="NCBI Taxonomy" id="971"/>
    <lineage>
        <taxon>Bacteria</taxon>
        <taxon>Bacillati</taxon>
        <taxon>Bacillota</taxon>
        <taxon>Negativicutes</taxon>
        <taxon>Selenomonadales</taxon>
        <taxon>Selenomonadaceae</taxon>
        <taxon>Selenomonas</taxon>
    </lineage>
</organism>
<reference evidence="1" key="1">
    <citation type="submission" date="2019-04" db="EMBL/GenBank/DDBJ databases">
        <title>Evolution of Biomass-Degrading Anaerobic Consortia Revealed by Metagenomics.</title>
        <authorList>
            <person name="Peng X."/>
        </authorList>
    </citation>
    <scope>NUCLEOTIDE SEQUENCE</scope>
    <source>
        <strain evidence="1">SIG240</strain>
    </source>
</reference>
<protein>
    <submittedName>
        <fullName evidence="1">Uncharacterized protein</fullName>
    </submittedName>
</protein>
<dbReference type="RefSeq" id="WP_303816990.1">
    <property type="nucleotide sequence ID" value="NZ_CAMOFN010000042.1"/>
</dbReference>
<dbReference type="AlphaFoldDB" id="A0A927WNM5"/>
<evidence type="ECO:0000313" key="2">
    <source>
        <dbReference type="Proteomes" id="UP000761380"/>
    </source>
</evidence>
<name>A0A927WNM5_SELRU</name>
<dbReference type="Proteomes" id="UP000761380">
    <property type="component" value="Unassembled WGS sequence"/>
</dbReference>
<dbReference type="EMBL" id="SVBY01000020">
    <property type="protein sequence ID" value="MBE6092338.1"/>
    <property type="molecule type" value="Genomic_DNA"/>
</dbReference>
<gene>
    <name evidence="1" type="ORF">E7201_04050</name>
</gene>
<proteinExistence type="predicted"/>
<sequence>MMFGFNLSDKNSGSRKEMSTGVQLLASMLVCYPELYSVTYEPREAEIMLDFVIKGKQSKAEMEDFASLLDKSLQTYHDLHGEDPVWLAVDADVHGELMTVHVRRQLSTMLRGELDLLAELFCDRFGDALQMDSHTLDALEPEFSSMQSSLLDQMFDMAQANRIKERMIGMRDKDKVVVYNR</sequence>
<evidence type="ECO:0000313" key="1">
    <source>
        <dbReference type="EMBL" id="MBE6092338.1"/>
    </source>
</evidence>